<dbReference type="Proteomes" id="UP001324427">
    <property type="component" value="Unassembled WGS sequence"/>
</dbReference>
<evidence type="ECO:0000256" key="1">
    <source>
        <dbReference type="SAM" id="MobiDB-lite"/>
    </source>
</evidence>
<keyword evidence="3" id="KW-1185">Reference proteome</keyword>
<protein>
    <submittedName>
        <fullName evidence="2">Uncharacterized protein</fullName>
    </submittedName>
</protein>
<evidence type="ECO:0000313" key="3">
    <source>
        <dbReference type="Proteomes" id="UP001324427"/>
    </source>
</evidence>
<gene>
    <name evidence="2" type="ORF">LTR36_002879</name>
</gene>
<proteinExistence type="predicted"/>
<feature type="region of interest" description="Disordered" evidence="1">
    <location>
        <begin position="74"/>
        <end position="116"/>
    </location>
</feature>
<organism evidence="2 3">
    <name type="scientific">Oleoguttula mirabilis</name>
    <dbReference type="NCBI Taxonomy" id="1507867"/>
    <lineage>
        <taxon>Eukaryota</taxon>
        <taxon>Fungi</taxon>
        <taxon>Dikarya</taxon>
        <taxon>Ascomycota</taxon>
        <taxon>Pezizomycotina</taxon>
        <taxon>Dothideomycetes</taxon>
        <taxon>Dothideomycetidae</taxon>
        <taxon>Mycosphaerellales</taxon>
        <taxon>Teratosphaeriaceae</taxon>
        <taxon>Oleoguttula</taxon>
    </lineage>
</organism>
<dbReference type="EMBL" id="JAVFHQ010000019">
    <property type="protein sequence ID" value="KAK4545529.1"/>
    <property type="molecule type" value="Genomic_DNA"/>
</dbReference>
<reference evidence="2 3" key="1">
    <citation type="submission" date="2021-11" db="EMBL/GenBank/DDBJ databases">
        <title>Black yeast isolated from Biological Soil Crust.</title>
        <authorList>
            <person name="Kurbessoian T."/>
        </authorList>
    </citation>
    <scope>NUCLEOTIDE SEQUENCE [LARGE SCALE GENOMIC DNA]</scope>
    <source>
        <strain evidence="2 3">CCFEE 5522</strain>
    </source>
</reference>
<name>A0AAV9JJV3_9PEZI</name>
<dbReference type="AlphaFoldDB" id="A0AAV9JJV3"/>
<comment type="caution">
    <text evidence="2">The sequence shown here is derived from an EMBL/GenBank/DDBJ whole genome shotgun (WGS) entry which is preliminary data.</text>
</comment>
<accession>A0AAV9JJV3</accession>
<sequence>MWTDNYIDISSQARNSLVRSSEVGDKKLISHQMKTSLEIVGETDVAASSPLTAPSEPYSIKTAADFEAYALQNLQRNRLPPRPTHARLSNGHELSDIQPTPSSPFTDWHTPPKSRG</sequence>
<evidence type="ECO:0000313" key="2">
    <source>
        <dbReference type="EMBL" id="KAK4545529.1"/>
    </source>
</evidence>